<evidence type="ECO:0000313" key="2">
    <source>
        <dbReference type="Proteomes" id="UP000037729"/>
    </source>
</evidence>
<name>A0A0N0BNQ8_9EURY</name>
<gene>
    <name evidence="1" type="ORF">AMS69_10215</name>
</gene>
<dbReference type="Proteomes" id="UP000037729">
    <property type="component" value="Unassembled WGS sequence"/>
</dbReference>
<protein>
    <submittedName>
        <fullName evidence="1">Uncharacterized protein</fullName>
    </submittedName>
</protein>
<reference evidence="1 2" key="1">
    <citation type="submission" date="2015-08" db="EMBL/GenBank/DDBJ databases">
        <title>Genomes of Isolates from Cabo Rojo, PR.</title>
        <authorList>
            <person name="Sanchez-Nieves R.L."/>
            <person name="Montalvo-Rodriguez R."/>
        </authorList>
    </citation>
    <scope>NUCLEOTIDE SEQUENCE [LARGE SCALE GENOMIC DNA]</scope>
    <source>
        <strain evidence="1 2">SL3</strain>
    </source>
</reference>
<organism evidence="1 2">
    <name type="scientific">Haloarcula rubripromontorii</name>
    <dbReference type="NCBI Taxonomy" id="1705562"/>
    <lineage>
        <taxon>Archaea</taxon>
        <taxon>Methanobacteriati</taxon>
        <taxon>Methanobacteriota</taxon>
        <taxon>Stenosarchaea group</taxon>
        <taxon>Halobacteria</taxon>
        <taxon>Halobacteriales</taxon>
        <taxon>Haloarculaceae</taxon>
        <taxon>Haloarcula</taxon>
    </lineage>
</organism>
<proteinExistence type="predicted"/>
<comment type="caution">
    <text evidence="1">The sequence shown here is derived from an EMBL/GenBank/DDBJ whole genome shotgun (WGS) entry which is preliminary data.</text>
</comment>
<evidence type="ECO:0000313" key="1">
    <source>
        <dbReference type="EMBL" id="KOX92824.1"/>
    </source>
</evidence>
<accession>A0A0N0BNQ8</accession>
<sequence>MRSSVRFSAGSPSTVVVAARSVCAPVEADSDGLLVLLSTCVSGTDASGSSGARGAVLRSSIGLVGSAGVDAGSDWLSELSVGVEYTSPLLASSGAFDCGANSIGAATETMTTASAIPTIDSCSRESGRSSLSISHTSNTAQGGPPFRSCSRYARVTSGTYLPLTLIGAAAAADPAAAAG</sequence>
<keyword evidence="2" id="KW-1185">Reference proteome</keyword>
<dbReference type="EMBL" id="LIUF01000003">
    <property type="protein sequence ID" value="KOX92824.1"/>
    <property type="molecule type" value="Genomic_DNA"/>
</dbReference>
<dbReference type="AlphaFoldDB" id="A0A0N0BNQ8"/>